<proteinExistence type="predicted"/>
<reference evidence="2" key="1">
    <citation type="submission" date="2020-05" db="EMBL/GenBank/DDBJ databases">
        <authorList>
            <person name="Chiriac C."/>
            <person name="Salcher M."/>
            <person name="Ghai R."/>
            <person name="Kavagutti S V."/>
        </authorList>
    </citation>
    <scope>NUCLEOTIDE SEQUENCE</scope>
</reference>
<dbReference type="EMBL" id="CAFBPD010000250">
    <property type="protein sequence ID" value="CAB5020288.1"/>
    <property type="molecule type" value="Genomic_DNA"/>
</dbReference>
<feature type="region of interest" description="Disordered" evidence="1">
    <location>
        <begin position="37"/>
        <end position="64"/>
    </location>
</feature>
<protein>
    <submittedName>
        <fullName evidence="2">Unannotated protein</fullName>
    </submittedName>
</protein>
<gene>
    <name evidence="2" type="ORF">UFOPK3957_01609</name>
    <name evidence="3" type="ORF">UFOPK4061_01352</name>
</gene>
<evidence type="ECO:0000256" key="1">
    <source>
        <dbReference type="SAM" id="MobiDB-lite"/>
    </source>
</evidence>
<name>A0A6J7PDK4_9ZZZZ</name>
<organism evidence="2">
    <name type="scientific">freshwater metagenome</name>
    <dbReference type="NCBI Taxonomy" id="449393"/>
    <lineage>
        <taxon>unclassified sequences</taxon>
        <taxon>metagenomes</taxon>
        <taxon>ecological metagenomes</taxon>
    </lineage>
</organism>
<accession>A0A6J7PDK4</accession>
<evidence type="ECO:0000313" key="2">
    <source>
        <dbReference type="EMBL" id="CAB5001529.1"/>
    </source>
</evidence>
<dbReference type="AlphaFoldDB" id="A0A6J7PDK4"/>
<evidence type="ECO:0000313" key="3">
    <source>
        <dbReference type="EMBL" id="CAB5020288.1"/>
    </source>
</evidence>
<dbReference type="EMBL" id="CAFBOM010000313">
    <property type="protein sequence ID" value="CAB5001529.1"/>
    <property type="molecule type" value="Genomic_DNA"/>
</dbReference>
<sequence length="64" mass="6844">MAAPVSEVFETSSTGRRFVSVKYAVSCWMTAARMMPTNTEPMTNTRGPSESAVSTAAMPPIDSI</sequence>